<feature type="region of interest" description="Disordered" evidence="4">
    <location>
        <begin position="262"/>
        <end position="314"/>
    </location>
</feature>
<evidence type="ECO:0000256" key="1">
    <source>
        <dbReference type="ARBA" id="ARBA00022737"/>
    </source>
</evidence>
<dbReference type="InterPro" id="IPR036770">
    <property type="entry name" value="Ankyrin_rpt-contain_sf"/>
</dbReference>
<evidence type="ECO:0000313" key="6">
    <source>
        <dbReference type="Proteomes" id="UP000053328"/>
    </source>
</evidence>
<dbReference type="STRING" id="91928.A0A0D2AYM8"/>
<proteinExistence type="predicted"/>
<sequence>MALHGRLTFLFDDKFDYEFEIIMKQLPALSDYEVALEMRSLMKRPDVVERAKQMLQVRPGVVNVFLDGRYLIHDALNQTSCSDAFWVSELLKYGADPNARSNSGDTAVSWACKLCRNNGSAYLQALQSLVQAGGDINFLNDQKPVGEGQTPLILAVNTSRLWSEDKLRPDEDDKRAFDLVDACIGLGADVNATDTSGRTALHWAAMCGNVVVVKRLLDAGADPELKDSKQRGVLDWWTHQRNKATFKLLKERMNPRNFAAKTVKTSTEDGDSEIDSEDEVDQRNELSKYFPNVPKAPGAALAQPPRQGPTTLSEEQDRLVKKLMWWSNTLQWSRETCIEGLERCNWDFNSVKCPP</sequence>
<reference evidence="5 6" key="1">
    <citation type="submission" date="2015-01" db="EMBL/GenBank/DDBJ databases">
        <title>The Genome Sequence of Exophiala spinifera CBS89968.</title>
        <authorList>
            <consortium name="The Broad Institute Genomics Platform"/>
            <person name="Cuomo C."/>
            <person name="de Hoog S."/>
            <person name="Gorbushina A."/>
            <person name="Stielow B."/>
            <person name="Teixiera M."/>
            <person name="Abouelleil A."/>
            <person name="Chapman S.B."/>
            <person name="Priest M."/>
            <person name="Young S.K."/>
            <person name="Wortman J."/>
            <person name="Nusbaum C."/>
            <person name="Birren B."/>
        </authorList>
    </citation>
    <scope>NUCLEOTIDE SEQUENCE [LARGE SCALE GENOMIC DNA]</scope>
    <source>
        <strain evidence="5 6">CBS 89968</strain>
    </source>
</reference>
<dbReference type="RefSeq" id="XP_016231706.1">
    <property type="nucleotide sequence ID" value="XM_016385104.1"/>
</dbReference>
<dbReference type="Proteomes" id="UP000053328">
    <property type="component" value="Unassembled WGS sequence"/>
</dbReference>
<dbReference type="HOGENOM" id="CLU_780825_0_0_1"/>
<accession>A0A0D2AYM8</accession>
<keyword evidence="2 3" id="KW-0040">ANK repeat</keyword>
<dbReference type="PANTHER" id="PTHR24171">
    <property type="entry name" value="ANKYRIN REPEAT DOMAIN-CONTAINING PROTEIN 39-RELATED"/>
    <property type="match status" value="1"/>
</dbReference>
<evidence type="ECO:0000256" key="4">
    <source>
        <dbReference type="SAM" id="MobiDB-lite"/>
    </source>
</evidence>
<protein>
    <submittedName>
        <fullName evidence="5">Uncharacterized protein</fullName>
    </submittedName>
</protein>
<dbReference type="Pfam" id="PF00023">
    <property type="entry name" value="Ank"/>
    <property type="match status" value="1"/>
</dbReference>
<evidence type="ECO:0000313" key="5">
    <source>
        <dbReference type="EMBL" id="KIW11490.1"/>
    </source>
</evidence>
<dbReference type="InterPro" id="IPR002110">
    <property type="entry name" value="Ankyrin_rpt"/>
</dbReference>
<dbReference type="EMBL" id="KN847499">
    <property type="protein sequence ID" value="KIW11490.1"/>
    <property type="molecule type" value="Genomic_DNA"/>
</dbReference>
<evidence type="ECO:0000256" key="2">
    <source>
        <dbReference type="ARBA" id="ARBA00023043"/>
    </source>
</evidence>
<dbReference type="SUPFAM" id="SSF48403">
    <property type="entry name" value="Ankyrin repeat"/>
    <property type="match status" value="1"/>
</dbReference>
<keyword evidence="6" id="KW-1185">Reference proteome</keyword>
<dbReference type="GeneID" id="27337873"/>
<keyword evidence="1" id="KW-0677">Repeat</keyword>
<dbReference type="PANTHER" id="PTHR24171:SF9">
    <property type="entry name" value="ANKYRIN REPEAT DOMAIN-CONTAINING PROTEIN 39"/>
    <property type="match status" value="1"/>
</dbReference>
<name>A0A0D2AYM8_9EURO</name>
<dbReference type="PROSITE" id="PS50088">
    <property type="entry name" value="ANK_REPEAT"/>
    <property type="match status" value="1"/>
</dbReference>
<dbReference type="VEuPathDB" id="FungiDB:PV08_10790"/>
<gene>
    <name evidence="5" type="ORF">PV08_10790</name>
</gene>
<dbReference type="PROSITE" id="PS50297">
    <property type="entry name" value="ANK_REP_REGION"/>
    <property type="match status" value="1"/>
</dbReference>
<evidence type="ECO:0000256" key="3">
    <source>
        <dbReference type="PROSITE-ProRule" id="PRU00023"/>
    </source>
</evidence>
<dbReference type="AlphaFoldDB" id="A0A0D2AYM8"/>
<organism evidence="5 6">
    <name type="scientific">Exophiala spinifera</name>
    <dbReference type="NCBI Taxonomy" id="91928"/>
    <lineage>
        <taxon>Eukaryota</taxon>
        <taxon>Fungi</taxon>
        <taxon>Dikarya</taxon>
        <taxon>Ascomycota</taxon>
        <taxon>Pezizomycotina</taxon>
        <taxon>Eurotiomycetes</taxon>
        <taxon>Chaetothyriomycetidae</taxon>
        <taxon>Chaetothyriales</taxon>
        <taxon>Herpotrichiellaceae</taxon>
        <taxon>Exophiala</taxon>
    </lineage>
</organism>
<dbReference type="OrthoDB" id="4160849at2759"/>
<dbReference type="SMART" id="SM00248">
    <property type="entry name" value="ANK"/>
    <property type="match status" value="4"/>
</dbReference>
<feature type="repeat" description="ANK" evidence="3">
    <location>
        <begin position="196"/>
        <end position="228"/>
    </location>
</feature>
<dbReference type="Gene3D" id="1.25.40.20">
    <property type="entry name" value="Ankyrin repeat-containing domain"/>
    <property type="match status" value="2"/>
</dbReference>
<feature type="compositionally biased region" description="Acidic residues" evidence="4">
    <location>
        <begin position="268"/>
        <end position="280"/>
    </location>
</feature>